<dbReference type="Gene3D" id="1.20.120.520">
    <property type="entry name" value="nmb1532 protein domain like"/>
    <property type="match status" value="1"/>
</dbReference>
<reference evidence="2 3" key="1">
    <citation type="journal article" date="2019" name="Int. J. Syst. Evol. Microbiol.">
        <title>The Global Catalogue of Microorganisms (GCM) 10K type strain sequencing project: providing services to taxonomists for standard genome sequencing and annotation.</title>
        <authorList>
            <consortium name="The Broad Institute Genomics Platform"/>
            <consortium name="The Broad Institute Genome Sequencing Center for Infectious Disease"/>
            <person name="Wu L."/>
            <person name="Ma J."/>
        </authorList>
    </citation>
    <scope>NUCLEOTIDE SEQUENCE [LARGE SCALE GENOMIC DNA]</scope>
    <source>
        <strain evidence="2 3">JCM 3272</strain>
    </source>
</reference>
<dbReference type="Proteomes" id="UP001501444">
    <property type="component" value="Unassembled WGS sequence"/>
</dbReference>
<feature type="domain" description="Hemerythrin-like" evidence="1">
    <location>
        <begin position="11"/>
        <end position="128"/>
    </location>
</feature>
<evidence type="ECO:0000259" key="1">
    <source>
        <dbReference type="Pfam" id="PF01814"/>
    </source>
</evidence>
<dbReference type="InterPro" id="IPR012312">
    <property type="entry name" value="Hemerythrin-like"/>
</dbReference>
<name>A0ABN3I339_9ACTN</name>
<gene>
    <name evidence="2" type="ORF">GCM10010170_106760</name>
</gene>
<dbReference type="PANTHER" id="PTHR35585">
    <property type="entry name" value="HHE DOMAIN PROTEIN (AFU_ORTHOLOGUE AFUA_4G00730)"/>
    <property type="match status" value="1"/>
</dbReference>
<sequence length="186" mass="20865">MIVTQVHQRDVVDVLLAQHEEIKALFSRVAAAQGDRKREQFYDLVRLLAVHESAEEQLVHPAARKAIGEGNERIVDERLHEEAEAKRTLSDLYDLGVDHPEFNDRLTLLAENVVAHATNEEREEFPLLRSHVGPERLQRMASVFEAAEQAAPTRPHPSAGESATANIVFGPPLALFDKVRDALRKS</sequence>
<accession>A0ABN3I339</accession>
<evidence type="ECO:0000313" key="3">
    <source>
        <dbReference type="Proteomes" id="UP001501444"/>
    </source>
</evidence>
<dbReference type="Pfam" id="PF01814">
    <property type="entry name" value="Hemerythrin"/>
    <property type="match status" value="1"/>
</dbReference>
<proteinExistence type="predicted"/>
<dbReference type="PANTHER" id="PTHR35585:SF1">
    <property type="entry name" value="HHE DOMAIN PROTEIN (AFU_ORTHOLOGUE AFUA_4G00730)"/>
    <property type="match status" value="1"/>
</dbReference>
<dbReference type="EMBL" id="BAAARV010000136">
    <property type="protein sequence ID" value="GAA2393559.1"/>
    <property type="molecule type" value="Genomic_DNA"/>
</dbReference>
<evidence type="ECO:0000313" key="2">
    <source>
        <dbReference type="EMBL" id="GAA2393559.1"/>
    </source>
</evidence>
<organism evidence="2 3">
    <name type="scientific">Dactylosporangium salmoneum</name>
    <dbReference type="NCBI Taxonomy" id="53361"/>
    <lineage>
        <taxon>Bacteria</taxon>
        <taxon>Bacillati</taxon>
        <taxon>Actinomycetota</taxon>
        <taxon>Actinomycetes</taxon>
        <taxon>Micromonosporales</taxon>
        <taxon>Micromonosporaceae</taxon>
        <taxon>Dactylosporangium</taxon>
    </lineage>
</organism>
<protein>
    <submittedName>
        <fullName evidence="2">Hemerythrin domain-containing protein</fullName>
    </submittedName>
</protein>
<dbReference type="CDD" id="cd12108">
    <property type="entry name" value="Hr-like"/>
    <property type="match status" value="1"/>
</dbReference>
<keyword evidence="3" id="KW-1185">Reference proteome</keyword>
<comment type="caution">
    <text evidence="2">The sequence shown here is derived from an EMBL/GenBank/DDBJ whole genome shotgun (WGS) entry which is preliminary data.</text>
</comment>